<reference evidence="2" key="2">
    <citation type="submission" date="2015-01" db="EMBL/GenBank/DDBJ databases">
        <title>Evolutionary Origins and Diversification of the Mycorrhizal Mutualists.</title>
        <authorList>
            <consortium name="DOE Joint Genome Institute"/>
            <consortium name="Mycorrhizal Genomics Consortium"/>
            <person name="Kohler A."/>
            <person name="Kuo A."/>
            <person name="Nagy L.G."/>
            <person name="Floudas D."/>
            <person name="Copeland A."/>
            <person name="Barry K.W."/>
            <person name="Cichocki N."/>
            <person name="Veneault-Fourrey C."/>
            <person name="LaButti K."/>
            <person name="Lindquist E.A."/>
            <person name="Lipzen A."/>
            <person name="Lundell T."/>
            <person name="Morin E."/>
            <person name="Murat C."/>
            <person name="Riley R."/>
            <person name="Ohm R."/>
            <person name="Sun H."/>
            <person name="Tunlid A."/>
            <person name="Henrissat B."/>
            <person name="Grigoriev I.V."/>
            <person name="Hibbett D.S."/>
            <person name="Martin F."/>
        </authorList>
    </citation>
    <scope>NUCLEOTIDE SEQUENCE [LARGE SCALE GENOMIC DNA]</scope>
    <source>
        <strain evidence="2">F 1598</strain>
    </source>
</reference>
<dbReference type="AlphaFoldDB" id="A0A0C3BTR5"/>
<sequence length="85" mass="9637">MLHTMNITYCGTEFSIPDFADAIQSWIISKIEGLASDNEIARFQTVKICYQRAFHSPNLPTLSRLHQLKGTGLEISFFQDGIDML</sequence>
<accession>A0A0C3BTR5</accession>
<keyword evidence="2" id="KW-1185">Reference proteome</keyword>
<organism evidence="1 2">
    <name type="scientific">Piloderma croceum (strain F 1598)</name>
    <dbReference type="NCBI Taxonomy" id="765440"/>
    <lineage>
        <taxon>Eukaryota</taxon>
        <taxon>Fungi</taxon>
        <taxon>Dikarya</taxon>
        <taxon>Basidiomycota</taxon>
        <taxon>Agaricomycotina</taxon>
        <taxon>Agaricomycetes</taxon>
        <taxon>Agaricomycetidae</taxon>
        <taxon>Atheliales</taxon>
        <taxon>Atheliaceae</taxon>
        <taxon>Piloderma</taxon>
    </lineage>
</organism>
<reference evidence="1 2" key="1">
    <citation type="submission" date="2014-04" db="EMBL/GenBank/DDBJ databases">
        <authorList>
            <consortium name="DOE Joint Genome Institute"/>
            <person name="Kuo A."/>
            <person name="Tarkka M."/>
            <person name="Buscot F."/>
            <person name="Kohler A."/>
            <person name="Nagy L.G."/>
            <person name="Floudas D."/>
            <person name="Copeland A."/>
            <person name="Barry K.W."/>
            <person name="Cichocki N."/>
            <person name="Veneault-Fourrey C."/>
            <person name="LaButti K."/>
            <person name="Lindquist E.A."/>
            <person name="Lipzen A."/>
            <person name="Lundell T."/>
            <person name="Morin E."/>
            <person name="Murat C."/>
            <person name="Sun H."/>
            <person name="Tunlid A."/>
            <person name="Henrissat B."/>
            <person name="Grigoriev I.V."/>
            <person name="Hibbett D.S."/>
            <person name="Martin F."/>
            <person name="Nordberg H.P."/>
            <person name="Cantor M.N."/>
            <person name="Hua S.X."/>
        </authorList>
    </citation>
    <scope>NUCLEOTIDE SEQUENCE [LARGE SCALE GENOMIC DNA]</scope>
    <source>
        <strain evidence="1 2">F 1598</strain>
    </source>
</reference>
<protein>
    <submittedName>
        <fullName evidence="1">Uncharacterized protein</fullName>
    </submittedName>
</protein>
<evidence type="ECO:0000313" key="2">
    <source>
        <dbReference type="Proteomes" id="UP000054166"/>
    </source>
</evidence>
<dbReference type="HOGENOM" id="CLU_2513446_0_0_1"/>
<dbReference type="EMBL" id="KN833003">
    <property type="protein sequence ID" value="KIM80697.1"/>
    <property type="molecule type" value="Genomic_DNA"/>
</dbReference>
<dbReference type="Proteomes" id="UP000054166">
    <property type="component" value="Unassembled WGS sequence"/>
</dbReference>
<evidence type="ECO:0000313" key="1">
    <source>
        <dbReference type="EMBL" id="KIM80697.1"/>
    </source>
</evidence>
<dbReference type="InParanoid" id="A0A0C3BTR5"/>
<gene>
    <name evidence="1" type="ORF">PILCRDRAFT_529457</name>
</gene>
<name>A0A0C3BTR5_PILCF</name>
<proteinExistence type="predicted"/>